<dbReference type="Gene3D" id="3.40.50.150">
    <property type="entry name" value="Vaccinia Virus protein VP39"/>
    <property type="match status" value="1"/>
</dbReference>
<evidence type="ECO:0000313" key="2">
    <source>
        <dbReference type="EMBL" id="ASR51339.1"/>
    </source>
</evidence>
<feature type="domain" description="Methyltransferase type 11" evidence="1">
    <location>
        <begin position="101"/>
        <end position="160"/>
    </location>
</feature>
<dbReference type="CDD" id="cd02440">
    <property type="entry name" value="AdoMet_MTases"/>
    <property type="match status" value="1"/>
</dbReference>
<proteinExistence type="predicted"/>
<dbReference type="EMBL" id="CP020083">
    <property type="protein sequence ID" value="ASR51339.1"/>
    <property type="molecule type" value="Genomic_DNA"/>
</dbReference>
<sequence length="236" mass="25943">MSSLVRRLKGRSPAEIIRLIGHNIAYYAREMTPQARARNRQFQAFDETWGTDTFAIRELHTLDVDPAIAAHARRYQASNGTDMPVWFADLDVDFARTVFIDFGCGKGRALLQAARFGFARVIGVEFAPELVAIALRNRDIMQAKGALAAPVDVACMDAAQFVPPVDAPLVCYFYDPFDDAVMAPVANRLSLLTQPVTIIYLEPNCVGQFRRCGGWSESRSAGTLVLRNAAAMAGQA</sequence>
<name>A0ABM6M5X5_9SPHN</name>
<dbReference type="InterPro" id="IPR013216">
    <property type="entry name" value="Methyltransf_11"/>
</dbReference>
<accession>A0ABM6M5X5</accession>
<dbReference type="Proteomes" id="UP000258016">
    <property type="component" value="Chromosome"/>
</dbReference>
<evidence type="ECO:0000259" key="1">
    <source>
        <dbReference type="Pfam" id="PF08241"/>
    </source>
</evidence>
<dbReference type="Pfam" id="PF08241">
    <property type="entry name" value="Methyltransf_11"/>
    <property type="match status" value="1"/>
</dbReference>
<evidence type="ECO:0000313" key="3">
    <source>
        <dbReference type="Proteomes" id="UP000258016"/>
    </source>
</evidence>
<protein>
    <recommendedName>
        <fullName evidence="1">Methyltransferase type 11 domain-containing protein</fullName>
    </recommendedName>
</protein>
<keyword evidence="3" id="KW-1185">Reference proteome</keyword>
<dbReference type="SUPFAM" id="SSF53335">
    <property type="entry name" value="S-adenosyl-L-methionine-dependent methyltransferases"/>
    <property type="match status" value="1"/>
</dbReference>
<dbReference type="InterPro" id="IPR029063">
    <property type="entry name" value="SAM-dependent_MTases_sf"/>
</dbReference>
<reference evidence="2 3" key="1">
    <citation type="submission" date="2017-03" db="EMBL/GenBank/DDBJ databases">
        <title>Complete genome sequence of Blastomonas fulva degrading microcsystin LR.</title>
        <authorList>
            <person name="Lee H.-g."/>
            <person name="Jin L."/>
            <person name="oh H.-M."/>
        </authorList>
    </citation>
    <scope>NUCLEOTIDE SEQUENCE [LARGE SCALE GENOMIC DNA]</scope>
    <source>
        <strain evidence="2 3">T2</strain>
    </source>
</reference>
<gene>
    <name evidence="2" type="ORF">B5J99_07505</name>
</gene>
<organism evidence="2 3">
    <name type="scientific">Blastomonas fulva</name>
    <dbReference type="NCBI Taxonomy" id="1550728"/>
    <lineage>
        <taxon>Bacteria</taxon>
        <taxon>Pseudomonadati</taxon>
        <taxon>Pseudomonadota</taxon>
        <taxon>Alphaproteobacteria</taxon>
        <taxon>Sphingomonadales</taxon>
        <taxon>Sphingomonadaceae</taxon>
        <taxon>Blastomonas</taxon>
    </lineage>
</organism>